<evidence type="ECO:0000313" key="4">
    <source>
        <dbReference type="Proteomes" id="UP001185659"/>
    </source>
</evidence>
<dbReference type="RefSeq" id="WP_317562477.1">
    <property type="nucleotide sequence ID" value="NZ_JAWLIP010000012.1"/>
</dbReference>
<evidence type="ECO:0000313" key="3">
    <source>
        <dbReference type="EMBL" id="MDV6228719.1"/>
    </source>
</evidence>
<dbReference type="Proteomes" id="UP001185659">
    <property type="component" value="Unassembled WGS sequence"/>
</dbReference>
<proteinExistence type="predicted"/>
<dbReference type="EMBL" id="JAWLIP010000012">
    <property type="protein sequence ID" value="MDV6228719.1"/>
    <property type="molecule type" value="Genomic_DNA"/>
</dbReference>
<gene>
    <name evidence="3" type="ORF">R2G56_20720</name>
</gene>
<dbReference type="InterPro" id="IPR025579">
    <property type="entry name" value="DUF4357"/>
</dbReference>
<evidence type="ECO:0000259" key="2">
    <source>
        <dbReference type="Pfam" id="PF14267"/>
    </source>
</evidence>
<reference evidence="3 4" key="1">
    <citation type="submission" date="2023-10" db="EMBL/GenBank/DDBJ databases">
        <authorList>
            <person name="Venkata Ramana C."/>
            <person name="Sasikala C."/>
            <person name="Dhurka M."/>
        </authorList>
    </citation>
    <scope>NUCLEOTIDE SEQUENCE [LARGE SCALE GENOMIC DNA]</scope>
    <source>
        <strain evidence="3 4">KCTC 32151</strain>
    </source>
</reference>
<accession>A0ABU4AR48</accession>
<keyword evidence="4" id="KW-1185">Reference proteome</keyword>
<dbReference type="CDD" id="cd10447">
    <property type="entry name" value="GIY-YIG_unchar_2"/>
    <property type="match status" value="1"/>
</dbReference>
<feature type="domain" description="DUF4357" evidence="2">
    <location>
        <begin position="236"/>
        <end position="292"/>
    </location>
</feature>
<organism evidence="3 4">
    <name type="scientific">Nitratireductor aquimarinus</name>
    <dbReference type="NCBI Taxonomy" id="889300"/>
    <lineage>
        <taxon>Bacteria</taxon>
        <taxon>Pseudomonadati</taxon>
        <taxon>Pseudomonadota</taxon>
        <taxon>Alphaproteobacteria</taxon>
        <taxon>Hyphomicrobiales</taxon>
        <taxon>Phyllobacteriaceae</taxon>
        <taxon>Nitratireductor</taxon>
    </lineage>
</organism>
<dbReference type="Pfam" id="PF14267">
    <property type="entry name" value="DUF4357"/>
    <property type="match status" value="1"/>
</dbReference>
<evidence type="ECO:0000256" key="1">
    <source>
        <dbReference type="SAM" id="MobiDB-lite"/>
    </source>
</evidence>
<feature type="region of interest" description="Disordered" evidence="1">
    <location>
        <begin position="278"/>
        <end position="311"/>
    </location>
</feature>
<protein>
    <submittedName>
        <fullName evidence="3">GIY-YIG nuclease family protein</fullName>
    </submittedName>
</protein>
<name>A0ABU4AR48_9HYPH</name>
<comment type="caution">
    <text evidence="3">The sequence shown here is derived from an EMBL/GenBank/DDBJ whole genome shotgun (WGS) entry which is preliminary data.</text>
</comment>
<sequence>MSARAKRGQSIRLFLVDGSANGLIVASIPNWTGSVILAKNIRIAELFDREEAQRPGCYILQGEDLSHPMGVRAYVGQASTLSDRLRTQLKNKDWTDTVAIITTSDSNFTAGHFLALESKMIQLASDGKRAHLDNQISPNELAGGLGEADQADMENFLDQVKLILPVLDINIFRGAISEKTKQKANSFDDSEDILIIKHKSGVKAHAVIRDNEFIVLSGSSAISDERYQTNNYAPLRKSLIDQGVLKRTDKGEFLKFQEDTLFNSSSAAAAVILNRQSSGPKEWKHSTTGMPLGAWLDSRTTSNEISKEAAE</sequence>